<feature type="domain" description="RUNKEL ARM-repeat" evidence="2">
    <location>
        <begin position="267"/>
        <end position="303"/>
    </location>
</feature>
<sequence length="506" mass="55664">MRTHLMRIQKEVRKLVKRIRSLKKRLVPCMTVFADMRTKLLPPGLFDTASSIYYNGDDGISGPFHGGDANGSDKNELEDALLKQRPNCVSGFELTKSRDHRDQIHTQHRLNELEVGVGNRRNIQVALLWTMSASGRDDFQITLLRVLKSVTEESTVILESPDVIIHEILPSLAVPIHHPYCLKILCEVMVVFLNEHCEDGQRSGLFSRVVSKLLSRLKVVGRIENLLEFVYAKDMEDFLELTVGLCKAFCERQERLHLHKEPDLLAMGSLLELSPSQETNVADMASECVDLLLKAALREATTADATYYAIHPMLLSLLRWSYSAYLVAFEILDLYFAQMKLTLEKGMEDMLPQFFIRSSDCQKIRGSQDHGPTASPLLSLPSSQPNPKASSSSSNTISASPASALSSNPQPTPSSAYQELSPDISPLLPKSGAVLPTPIGSSIPTIPSNLSPPNPDDLVASGPFSALAPFGSMPISSSPTINLVRSSNFAGFAALAAFGFIHLPRI</sequence>
<evidence type="ECO:0000256" key="1">
    <source>
        <dbReference type="SAM" id="MobiDB-lite"/>
    </source>
</evidence>
<evidence type="ECO:0000259" key="2">
    <source>
        <dbReference type="Pfam" id="PF24970"/>
    </source>
</evidence>
<dbReference type="InterPro" id="IPR044591">
    <property type="entry name" value="RUK"/>
</dbReference>
<dbReference type="PANTHER" id="PTHR46562">
    <property type="entry name" value="SERINE/THREONINE-KINASE ULK4-LIKE PROTEIN-RELATED"/>
    <property type="match status" value="1"/>
</dbReference>
<dbReference type="AlphaFoldDB" id="A0A978UES9"/>
<feature type="compositionally biased region" description="Low complexity" evidence="1">
    <location>
        <begin position="375"/>
        <end position="407"/>
    </location>
</feature>
<accession>A0A978UES9</accession>
<dbReference type="Proteomes" id="UP000813462">
    <property type="component" value="Unassembled WGS sequence"/>
</dbReference>
<organism evidence="3 4">
    <name type="scientific">Ziziphus jujuba var. spinosa</name>
    <dbReference type="NCBI Taxonomy" id="714518"/>
    <lineage>
        <taxon>Eukaryota</taxon>
        <taxon>Viridiplantae</taxon>
        <taxon>Streptophyta</taxon>
        <taxon>Embryophyta</taxon>
        <taxon>Tracheophyta</taxon>
        <taxon>Spermatophyta</taxon>
        <taxon>Magnoliopsida</taxon>
        <taxon>eudicotyledons</taxon>
        <taxon>Gunneridae</taxon>
        <taxon>Pentapetalae</taxon>
        <taxon>rosids</taxon>
        <taxon>fabids</taxon>
        <taxon>Rosales</taxon>
        <taxon>Rhamnaceae</taxon>
        <taxon>Paliureae</taxon>
        <taxon>Ziziphus</taxon>
    </lineage>
</organism>
<protein>
    <recommendedName>
        <fullName evidence="2">RUNKEL ARM-repeat domain-containing protein</fullName>
    </recommendedName>
</protein>
<feature type="domain" description="RUNKEL ARM-repeat" evidence="2">
    <location>
        <begin position="209"/>
        <end position="265"/>
    </location>
</feature>
<evidence type="ECO:0000313" key="4">
    <source>
        <dbReference type="Proteomes" id="UP000813462"/>
    </source>
</evidence>
<gene>
    <name evidence="3" type="ORF">FEM48_Zijuj12G0182600</name>
</gene>
<dbReference type="GO" id="GO:0008017">
    <property type="term" value="F:microtubule binding"/>
    <property type="evidence" value="ECO:0007669"/>
    <property type="project" value="InterPro"/>
</dbReference>
<feature type="region of interest" description="Disordered" evidence="1">
    <location>
        <begin position="363"/>
        <end position="421"/>
    </location>
</feature>
<dbReference type="InterPro" id="IPR056980">
    <property type="entry name" value="ARM_RUK"/>
</dbReference>
<proteinExistence type="predicted"/>
<dbReference type="Pfam" id="PF24970">
    <property type="entry name" value="ARM_RUK"/>
    <property type="match status" value="2"/>
</dbReference>
<dbReference type="PANTHER" id="PTHR46562:SF1">
    <property type="entry name" value="SERINE_THREONINE-PROTEIN KINASE ULK4"/>
    <property type="match status" value="1"/>
</dbReference>
<dbReference type="GO" id="GO:0000914">
    <property type="term" value="P:phragmoplast assembly"/>
    <property type="evidence" value="ECO:0007669"/>
    <property type="project" value="InterPro"/>
</dbReference>
<name>A0A978UES9_ZIZJJ</name>
<evidence type="ECO:0000313" key="3">
    <source>
        <dbReference type="EMBL" id="KAH7513272.1"/>
    </source>
</evidence>
<dbReference type="EMBL" id="JAEACU010000012">
    <property type="protein sequence ID" value="KAH7513272.1"/>
    <property type="molecule type" value="Genomic_DNA"/>
</dbReference>
<reference evidence="3" key="1">
    <citation type="journal article" date="2021" name="Front. Plant Sci.">
        <title>Chromosome-Scale Genome Assembly for Chinese Sour Jujube and Insights Into Its Genome Evolution and Domestication Signature.</title>
        <authorList>
            <person name="Shen L.-Y."/>
            <person name="Luo H."/>
            <person name="Wang X.-L."/>
            <person name="Wang X.-M."/>
            <person name="Qiu X.-J."/>
            <person name="Liu H."/>
            <person name="Zhou S.-S."/>
            <person name="Jia K.-H."/>
            <person name="Nie S."/>
            <person name="Bao Y.-T."/>
            <person name="Zhang R.-G."/>
            <person name="Yun Q.-Z."/>
            <person name="Chai Y.-H."/>
            <person name="Lu J.-Y."/>
            <person name="Li Y."/>
            <person name="Zhao S.-W."/>
            <person name="Mao J.-F."/>
            <person name="Jia S.-G."/>
            <person name="Mao Y.-M."/>
        </authorList>
    </citation>
    <scope>NUCLEOTIDE SEQUENCE</scope>
    <source>
        <strain evidence="3">AT0</strain>
        <tissue evidence="3">Leaf</tissue>
    </source>
</reference>
<comment type="caution">
    <text evidence="3">The sequence shown here is derived from an EMBL/GenBank/DDBJ whole genome shotgun (WGS) entry which is preliminary data.</text>
</comment>